<protein>
    <submittedName>
        <fullName evidence="1">Uncharacterized protein</fullName>
    </submittedName>
</protein>
<dbReference type="EMBL" id="LAZR01012401">
    <property type="protein sequence ID" value="KKM27023.1"/>
    <property type="molecule type" value="Genomic_DNA"/>
</dbReference>
<comment type="caution">
    <text evidence="1">The sequence shown here is derived from an EMBL/GenBank/DDBJ whole genome shotgun (WGS) entry which is preliminary data.</text>
</comment>
<proteinExistence type="predicted"/>
<name>A0A0F9KYE9_9ZZZZ</name>
<organism evidence="1">
    <name type="scientific">marine sediment metagenome</name>
    <dbReference type="NCBI Taxonomy" id="412755"/>
    <lineage>
        <taxon>unclassified sequences</taxon>
        <taxon>metagenomes</taxon>
        <taxon>ecological metagenomes</taxon>
    </lineage>
</organism>
<sequence>MSSFGLDPVAGFLQKMVDDIIGELEDDERAAFGAGIDVTATSVFGQLNGVFGGGSGENWEVLNEVYQSFNPNSATGAALDRLAALTGVVRLPATRSSFLFTDIPSNFVTLTGDDGTTLLAGRVVSVTATGSRFVLQADRTLALAIPRTPSTAVNAGVFRSNGGNIYVATIGGATGPGAGPTTEDEAIVDGTVTWRFIGNGLAFRISEFLAEEFGPVIGLSASLTIETPITGWSSAKNQLDATVGVDLETNAALRIRRNDLLRAQGSATIEAIRADLFDVEGVVTVIVFENDTILVDTDGRPPKSIECVVLGGTDEDVARAIFLSKAAGPSTFGFPGVAVSEVVVDSQGIPHTINFSQPITIDIYIDISIDVDAETYAGDAAVEAALKTQGDELGLGEDVIMERIKCAAFDVIGVVDITVFIIDITAIPPGTGAVNIPIAPRNLAVFDTTRIDVVSTPV</sequence>
<reference evidence="1" key="1">
    <citation type="journal article" date="2015" name="Nature">
        <title>Complex archaea that bridge the gap between prokaryotes and eukaryotes.</title>
        <authorList>
            <person name="Spang A."/>
            <person name="Saw J.H."/>
            <person name="Jorgensen S.L."/>
            <person name="Zaremba-Niedzwiedzka K."/>
            <person name="Martijn J."/>
            <person name="Lind A.E."/>
            <person name="van Eijk R."/>
            <person name="Schleper C."/>
            <person name="Guy L."/>
            <person name="Ettema T.J."/>
        </authorList>
    </citation>
    <scope>NUCLEOTIDE SEQUENCE</scope>
</reference>
<gene>
    <name evidence="1" type="ORF">LCGC14_1578890</name>
</gene>
<evidence type="ECO:0000313" key="1">
    <source>
        <dbReference type="EMBL" id="KKM27023.1"/>
    </source>
</evidence>
<accession>A0A0F9KYE9</accession>
<dbReference type="AlphaFoldDB" id="A0A0F9KYE9"/>